<comment type="caution">
    <text evidence="1">The sequence shown here is derived from an EMBL/GenBank/DDBJ whole genome shotgun (WGS) entry which is preliminary data.</text>
</comment>
<evidence type="ECO:0000313" key="2">
    <source>
        <dbReference type="Proteomes" id="UP000189670"/>
    </source>
</evidence>
<reference evidence="2" key="1">
    <citation type="submission" date="2012-11" db="EMBL/GenBank/DDBJ databases">
        <authorList>
            <person name="Lucero-Rivera Y.E."/>
            <person name="Tovar-Ramirez D."/>
        </authorList>
    </citation>
    <scope>NUCLEOTIDE SEQUENCE [LARGE SCALE GENOMIC DNA]</scope>
    <source>
        <strain evidence="2">Araruama</strain>
    </source>
</reference>
<name>A0A1V1P980_9BACT</name>
<dbReference type="EMBL" id="ATBP01000274">
    <property type="protein sequence ID" value="ETR71401.1"/>
    <property type="molecule type" value="Genomic_DNA"/>
</dbReference>
<organism evidence="1 2">
    <name type="scientific">Candidatus Magnetoglobus multicellularis str. Araruama</name>
    <dbReference type="NCBI Taxonomy" id="890399"/>
    <lineage>
        <taxon>Bacteria</taxon>
        <taxon>Pseudomonadati</taxon>
        <taxon>Thermodesulfobacteriota</taxon>
        <taxon>Desulfobacteria</taxon>
        <taxon>Desulfobacterales</taxon>
        <taxon>Desulfobacteraceae</taxon>
        <taxon>Candidatus Magnetoglobus</taxon>
    </lineage>
</organism>
<protein>
    <submittedName>
        <fullName evidence="1">Uncharacterized protein</fullName>
    </submittedName>
</protein>
<evidence type="ECO:0000313" key="1">
    <source>
        <dbReference type="EMBL" id="ETR71401.1"/>
    </source>
</evidence>
<sequence length="157" mass="18583">MASWNYRVIRKDDKETDTVTYQVHEVYYADNGTIEGWTKNAVKPMGENLFELREDIRYFLRAFRLPVLEEKTIDGKTQLHVDDDHSEINPGHYFEFMDRTSIALDYVYQFLGSHPVIAKEPQLKDAYQKVEDAFADLYQLAGRLDYEQENNYLISKR</sequence>
<gene>
    <name evidence="1" type="ORF">OMM_08150</name>
</gene>
<dbReference type="Proteomes" id="UP000189670">
    <property type="component" value="Unassembled WGS sequence"/>
</dbReference>
<dbReference type="AlphaFoldDB" id="A0A1V1P980"/>
<accession>A0A1V1P980</accession>
<proteinExistence type="predicted"/>